<name>A0ABY4I290_CHIFI</name>
<feature type="transmembrane region" description="Helical" evidence="1">
    <location>
        <begin position="266"/>
        <end position="286"/>
    </location>
</feature>
<feature type="chain" id="PRO_5047272418" description="DUF3999 family protein" evidence="2">
    <location>
        <begin position="28"/>
        <end position="293"/>
    </location>
</feature>
<proteinExistence type="predicted"/>
<sequence>MKTRRPVKFIQLFAFLFIVTGILPANAQEFTWQAGLPAVSETGFYNISLHPAFIAKCYDTALTDVRLFDGETTVSYMLRRDTPYVALPSPVITVRNNTAARRTVIQLQFKEEFLIEQLRLTVATPAYFKRYFYVTKDTSERPSSGEFALVSGQSSIFKLHTSLKTKQCFIIISNEDNPPLQLKDINAWQQHIYLTAWLEKGKDYLLKTGVPELPAPVYDLPYFASKLPARIPVLEAGNIAAVPAVIKNVPSTPAERNTTVFTSKKWIWTGIVSIIVLITLLSIRLLRDMRERK</sequence>
<keyword evidence="1" id="KW-1133">Transmembrane helix</keyword>
<keyword evidence="1" id="KW-0812">Transmembrane</keyword>
<evidence type="ECO:0000256" key="2">
    <source>
        <dbReference type="SAM" id="SignalP"/>
    </source>
</evidence>
<protein>
    <recommendedName>
        <fullName evidence="5">DUF3999 family protein</fullName>
    </recommendedName>
</protein>
<keyword evidence="1" id="KW-0472">Membrane</keyword>
<accession>A0ABY4I290</accession>
<dbReference type="Proteomes" id="UP000830198">
    <property type="component" value="Chromosome"/>
</dbReference>
<evidence type="ECO:0000313" key="4">
    <source>
        <dbReference type="Proteomes" id="UP000830198"/>
    </source>
</evidence>
<feature type="signal peptide" evidence="2">
    <location>
        <begin position="1"/>
        <end position="27"/>
    </location>
</feature>
<reference evidence="3 4" key="1">
    <citation type="submission" date="2022-04" db="EMBL/GenBank/DDBJ databases">
        <title>The arsenic-methylating capacity of Chitinophaga filiformis YT5 during chitin decomposition.</title>
        <authorList>
            <person name="Chen G."/>
            <person name="Liang Y."/>
        </authorList>
    </citation>
    <scope>NUCLEOTIDE SEQUENCE [LARGE SCALE GENOMIC DNA]</scope>
    <source>
        <strain evidence="3 4">YT5</strain>
    </source>
</reference>
<dbReference type="EMBL" id="CP095855">
    <property type="protein sequence ID" value="UPK68851.1"/>
    <property type="molecule type" value="Genomic_DNA"/>
</dbReference>
<gene>
    <name evidence="3" type="ORF">MYF79_28230</name>
</gene>
<keyword evidence="4" id="KW-1185">Reference proteome</keyword>
<dbReference type="RefSeq" id="WP_247811215.1">
    <property type="nucleotide sequence ID" value="NZ_CP095855.1"/>
</dbReference>
<evidence type="ECO:0000256" key="1">
    <source>
        <dbReference type="SAM" id="Phobius"/>
    </source>
</evidence>
<organism evidence="3 4">
    <name type="scientific">Chitinophaga filiformis</name>
    <name type="common">Myxococcus filiformis</name>
    <name type="synonym">Flexibacter filiformis</name>
    <dbReference type="NCBI Taxonomy" id="104663"/>
    <lineage>
        <taxon>Bacteria</taxon>
        <taxon>Pseudomonadati</taxon>
        <taxon>Bacteroidota</taxon>
        <taxon>Chitinophagia</taxon>
        <taxon>Chitinophagales</taxon>
        <taxon>Chitinophagaceae</taxon>
        <taxon>Chitinophaga</taxon>
    </lineage>
</organism>
<evidence type="ECO:0000313" key="3">
    <source>
        <dbReference type="EMBL" id="UPK68851.1"/>
    </source>
</evidence>
<keyword evidence="2" id="KW-0732">Signal</keyword>
<evidence type="ECO:0008006" key="5">
    <source>
        <dbReference type="Google" id="ProtNLM"/>
    </source>
</evidence>